<evidence type="ECO:0000313" key="11">
    <source>
        <dbReference type="Proteomes" id="UP000189733"/>
    </source>
</evidence>
<dbReference type="NCBIfam" id="TIGR02135">
    <property type="entry name" value="phoU_full"/>
    <property type="match status" value="1"/>
</dbReference>
<dbReference type="AlphaFoldDB" id="A0A1T4VEI2"/>
<evidence type="ECO:0000256" key="7">
    <source>
        <dbReference type="ARBA" id="ARBA00056181"/>
    </source>
</evidence>
<dbReference type="RefSeq" id="WP_078683385.1">
    <property type="nucleotide sequence ID" value="NZ_FUYA01000001.1"/>
</dbReference>
<comment type="function">
    <text evidence="7 8">Plays a role in the regulation of phosphate uptake.</text>
</comment>
<dbReference type="Gene3D" id="1.20.58.220">
    <property type="entry name" value="Phosphate transport system protein phou homolog 2, domain 2"/>
    <property type="match status" value="2"/>
</dbReference>
<dbReference type="InterPro" id="IPR026022">
    <property type="entry name" value="PhoU_dom"/>
</dbReference>
<dbReference type="GO" id="GO:0005737">
    <property type="term" value="C:cytoplasm"/>
    <property type="evidence" value="ECO:0007669"/>
    <property type="project" value="UniProtKB-SubCell"/>
</dbReference>
<accession>A0A1T4VEI2</accession>
<evidence type="ECO:0000256" key="6">
    <source>
        <dbReference type="ARBA" id="ARBA00022592"/>
    </source>
</evidence>
<dbReference type="Proteomes" id="UP000189733">
    <property type="component" value="Unassembled WGS sequence"/>
</dbReference>
<dbReference type="EMBL" id="FUYA01000001">
    <property type="protein sequence ID" value="SKA62931.1"/>
    <property type="molecule type" value="Genomic_DNA"/>
</dbReference>
<dbReference type="GO" id="GO:0045936">
    <property type="term" value="P:negative regulation of phosphate metabolic process"/>
    <property type="evidence" value="ECO:0007669"/>
    <property type="project" value="InterPro"/>
</dbReference>
<dbReference type="STRING" id="1121442.SAMN02745702_00053"/>
<feature type="domain" description="PhoU" evidence="9">
    <location>
        <begin position="19"/>
        <end position="105"/>
    </location>
</feature>
<dbReference type="GO" id="GO:0030643">
    <property type="term" value="P:intracellular phosphate ion homeostasis"/>
    <property type="evidence" value="ECO:0007669"/>
    <property type="project" value="InterPro"/>
</dbReference>
<keyword evidence="5 8" id="KW-0963">Cytoplasm</keyword>
<feature type="domain" description="PhoU" evidence="9">
    <location>
        <begin position="122"/>
        <end position="206"/>
    </location>
</feature>
<sequence>MIQERHFHRQLDELRMLALEMAAYTERAVASACEALLTLDREAAERVIENDSIINNMEMKIDEMSIGLLALDSPMARDLRFITGVRRTIIDLERLGDEAVNIAEKTRYLSKTEGKAHPPMLEELVSVVLDMLKVAIEAFREENVDKAGDVCKMDETADELNVRILRQTMASMVAEATDVSRSVNTILAARHLERVGDLSTNIGETVVFINKGLNIKHRCHKS</sequence>
<comment type="subunit">
    <text evidence="3 8">Homodimer.</text>
</comment>
<evidence type="ECO:0000256" key="4">
    <source>
        <dbReference type="ARBA" id="ARBA00022448"/>
    </source>
</evidence>
<evidence type="ECO:0000256" key="1">
    <source>
        <dbReference type="ARBA" id="ARBA00004496"/>
    </source>
</evidence>
<protein>
    <recommendedName>
        <fullName evidence="8">Phosphate-specific transport system accessory protein PhoU</fullName>
    </recommendedName>
</protein>
<evidence type="ECO:0000256" key="8">
    <source>
        <dbReference type="PIRNR" id="PIRNR003107"/>
    </source>
</evidence>
<dbReference type="InterPro" id="IPR028366">
    <property type="entry name" value="PhoU"/>
</dbReference>
<dbReference type="InterPro" id="IPR038078">
    <property type="entry name" value="PhoU-like_sf"/>
</dbReference>
<evidence type="ECO:0000256" key="5">
    <source>
        <dbReference type="ARBA" id="ARBA00022490"/>
    </source>
</evidence>
<comment type="subcellular location">
    <subcellularLocation>
        <location evidence="1 8">Cytoplasm</location>
    </subcellularLocation>
</comment>
<dbReference type="Pfam" id="PF01895">
    <property type="entry name" value="PhoU"/>
    <property type="match status" value="2"/>
</dbReference>
<keyword evidence="6 8" id="KW-0592">Phosphate transport</keyword>
<evidence type="ECO:0000256" key="3">
    <source>
        <dbReference type="ARBA" id="ARBA00011738"/>
    </source>
</evidence>
<gene>
    <name evidence="10" type="ORF">SAMN02745702_00053</name>
</gene>
<organism evidence="10 11">
    <name type="scientific">Desulfobaculum bizertense DSM 18034</name>
    <dbReference type="NCBI Taxonomy" id="1121442"/>
    <lineage>
        <taxon>Bacteria</taxon>
        <taxon>Pseudomonadati</taxon>
        <taxon>Thermodesulfobacteriota</taxon>
        <taxon>Desulfovibrionia</taxon>
        <taxon>Desulfovibrionales</taxon>
        <taxon>Desulfovibrionaceae</taxon>
        <taxon>Desulfobaculum</taxon>
    </lineage>
</organism>
<name>A0A1T4VEI2_9BACT</name>
<dbReference type="GO" id="GO:0006817">
    <property type="term" value="P:phosphate ion transport"/>
    <property type="evidence" value="ECO:0007669"/>
    <property type="project" value="UniProtKB-KW"/>
</dbReference>
<dbReference type="PIRSF" id="PIRSF003107">
    <property type="entry name" value="PhoU"/>
    <property type="match status" value="1"/>
</dbReference>
<evidence type="ECO:0000259" key="9">
    <source>
        <dbReference type="Pfam" id="PF01895"/>
    </source>
</evidence>
<proteinExistence type="inferred from homology"/>
<dbReference type="PANTHER" id="PTHR42930">
    <property type="entry name" value="PHOSPHATE-SPECIFIC TRANSPORT SYSTEM ACCESSORY PROTEIN PHOU"/>
    <property type="match status" value="1"/>
</dbReference>
<keyword evidence="11" id="KW-1185">Reference proteome</keyword>
<dbReference type="FunFam" id="1.20.58.220:FF:000004">
    <property type="entry name" value="Phosphate-specific transport system accessory protein PhoU"/>
    <property type="match status" value="1"/>
</dbReference>
<dbReference type="SUPFAM" id="SSF109755">
    <property type="entry name" value="PhoU-like"/>
    <property type="match status" value="1"/>
</dbReference>
<comment type="similarity">
    <text evidence="2 8">Belongs to the PhoU family.</text>
</comment>
<dbReference type="PANTHER" id="PTHR42930:SF3">
    <property type="entry name" value="PHOSPHATE-SPECIFIC TRANSPORT SYSTEM ACCESSORY PROTEIN PHOU"/>
    <property type="match status" value="1"/>
</dbReference>
<reference evidence="10 11" key="1">
    <citation type="submission" date="2017-02" db="EMBL/GenBank/DDBJ databases">
        <authorList>
            <person name="Peterson S.W."/>
        </authorList>
    </citation>
    <scope>NUCLEOTIDE SEQUENCE [LARGE SCALE GENOMIC DNA]</scope>
    <source>
        <strain evidence="10 11">DSM 18034</strain>
    </source>
</reference>
<dbReference type="OrthoDB" id="9814256at2"/>
<evidence type="ECO:0000256" key="2">
    <source>
        <dbReference type="ARBA" id="ARBA00008107"/>
    </source>
</evidence>
<keyword evidence="4 8" id="KW-0813">Transport</keyword>
<evidence type="ECO:0000313" key="10">
    <source>
        <dbReference type="EMBL" id="SKA62931.1"/>
    </source>
</evidence>